<evidence type="ECO:0000256" key="1">
    <source>
        <dbReference type="SAM" id="Phobius"/>
    </source>
</evidence>
<evidence type="ECO:0000313" key="3">
    <source>
        <dbReference type="Proteomes" id="UP000095558"/>
    </source>
</evidence>
<keyword evidence="1" id="KW-0472">Membrane</keyword>
<sequence length="79" mass="8788">MRKLNRGKNKIFHKGILTFLMIFLMMTTICTTVKAEVSNNNIVIPKTGDEGLVMVIAVLILSGGALLLEINKQKVESRE</sequence>
<dbReference type="GeneID" id="83012857"/>
<dbReference type="AlphaFoldDB" id="A0A174HEA5"/>
<accession>A0A174HEA5</accession>
<gene>
    <name evidence="2" type="ORF">ERS852470_02705</name>
</gene>
<reference evidence="2 3" key="1">
    <citation type="submission" date="2015-09" db="EMBL/GenBank/DDBJ databases">
        <authorList>
            <consortium name="Pathogen Informatics"/>
        </authorList>
    </citation>
    <scope>NUCLEOTIDE SEQUENCE [LARGE SCALE GENOMIC DNA]</scope>
    <source>
        <strain evidence="2 3">2789STDY5834855</strain>
    </source>
</reference>
<protein>
    <submittedName>
        <fullName evidence="2">Uncharacterized protein</fullName>
    </submittedName>
</protein>
<feature type="transmembrane region" description="Helical" evidence="1">
    <location>
        <begin position="51"/>
        <end position="70"/>
    </location>
</feature>
<name>A0A174HEA5_9CLOT</name>
<keyword evidence="1" id="KW-0812">Transmembrane</keyword>
<dbReference type="EMBL" id="CYZV01000031">
    <property type="protein sequence ID" value="CUO56430.1"/>
    <property type="molecule type" value="Genomic_DNA"/>
</dbReference>
<dbReference type="Proteomes" id="UP000095558">
    <property type="component" value="Unassembled WGS sequence"/>
</dbReference>
<proteinExistence type="predicted"/>
<organism evidence="2 3">
    <name type="scientific">Clostridium disporicum</name>
    <dbReference type="NCBI Taxonomy" id="84024"/>
    <lineage>
        <taxon>Bacteria</taxon>
        <taxon>Bacillati</taxon>
        <taxon>Bacillota</taxon>
        <taxon>Clostridia</taxon>
        <taxon>Eubacteriales</taxon>
        <taxon>Clostridiaceae</taxon>
        <taxon>Clostridium</taxon>
    </lineage>
</organism>
<dbReference type="RefSeq" id="WP_042401012.1">
    <property type="nucleotide sequence ID" value="NZ_CYYT01000028.1"/>
</dbReference>
<keyword evidence="1" id="KW-1133">Transmembrane helix</keyword>
<evidence type="ECO:0000313" key="2">
    <source>
        <dbReference type="EMBL" id="CUO56430.1"/>
    </source>
</evidence>